<protein>
    <recommendedName>
        <fullName evidence="1">Thioredoxin domain-containing protein</fullName>
    </recommendedName>
</protein>
<accession>A0ABS1CF88</accession>
<evidence type="ECO:0000313" key="2">
    <source>
        <dbReference type="EMBL" id="MBK1630558.1"/>
    </source>
</evidence>
<dbReference type="InterPro" id="IPR013766">
    <property type="entry name" value="Thioredoxin_domain"/>
</dbReference>
<dbReference type="SUPFAM" id="SSF52833">
    <property type="entry name" value="Thioredoxin-like"/>
    <property type="match status" value="2"/>
</dbReference>
<organism evidence="2 3">
    <name type="scientific">Thiohalocapsa halophila</name>
    <dbReference type="NCBI Taxonomy" id="69359"/>
    <lineage>
        <taxon>Bacteria</taxon>
        <taxon>Pseudomonadati</taxon>
        <taxon>Pseudomonadota</taxon>
        <taxon>Gammaproteobacteria</taxon>
        <taxon>Chromatiales</taxon>
        <taxon>Chromatiaceae</taxon>
        <taxon>Thiohalocapsa</taxon>
    </lineage>
</organism>
<proteinExistence type="predicted"/>
<comment type="caution">
    <text evidence="2">The sequence shown here is derived from an EMBL/GenBank/DDBJ whole genome shotgun (WGS) entry which is preliminary data.</text>
</comment>
<dbReference type="RefSeq" id="WP_200235541.1">
    <property type="nucleotide sequence ID" value="NZ_NRRV01000013.1"/>
</dbReference>
<dbReference type="PROSITE" id="PS51352">
    <property type="entry name" value="THIOREDOXIN_2"/>
    <property type="match status" value="1"/>
</dbReference>
<reference evidence="2 3" key="1">
    <citation type="journal article" date="2020" name="Microorganisms">
        <title>Osmotic Adaptation and Compatible Solute Biosynthesis of Phototrophic Bacteria as Revealed from Genome Analyses.</title>
        <authorList>
            <person name="Imhoff J.F."/>
            <person name="Rahn T."/>
            <person name="Kunzel S."/>
            <person name="Keller A."/>
            <person name="Neulinger S.C."/>
        </authorList>
    </citation>
    <scope>NUCLEOTIDE SEQUENCE [LARGE SCALE GENOMIC DNA]</scope>
    <source>
        <strain evidence="2 3">DSM 6210</strain>
    </source>
</reference>
<keyword evidence="3" id="KW-1185">Reference proteome</keyword>
<evidence type="ECO:0000313" key="3">
    <source>
        <dbReference type="Proteomes" id="UP000748752"/>
    </source>
</evidence>
<gene>
    <name evidence="2" type="ORF">CKO31_07325</name>
</gene>
<dbReference type="Proteomes" id="UP000748752">
    <property type="component" value="Unassembled WGS sequence"/>
</dbReference>
<evidence type="ECO:0000259" key="1">
    <source>
        <dbReference type="PROSITE" id="PS51352"/>
    </source>
</evidence>
<name>A0ABS1CF88_9GAMM</name>
<dbReference type="Pfam" id="PF13098">
    <property type="entry name" value="Thioredoxin_2"/>
    <property type="match status" value="1"/>
</dbReference>
<sequence>MNPATSFRPASALAHLRPPPGYRLAAGLLAGLLLLPVAAAAVDPDFDDAAIMQIQYPDWFKASFLDLPDDAAMAAEAGKQGLFLFFSTEGCSYCHLFIEKSLGDPAIAERLREHFDAIGLEIFSDAELTDFSGETTRVKQFALDAGVEFAPTFLFYDTDGEALVKLTGYYGPERFAKVLDYLVEGHHRRIGLREYLAQTDAAADAAAGWTLPSDPLFEPPPHALARNEAMPAERPLLVLFEGADCERCPRFHNEVLGDDSIRDKLAGFDVVRLDAGDAETPVLTPAGARTNPQDWYAELGFTQLPALAFFAEDGRRVLATDAVVLNSRMHNSIGFVTDRVYEQGWNYQRYARSQAMKRVQAEDGAASAESSD</sequence>
<dbReference type="Gene3D" id="3.40.30.10">
    <property type="entry name" value="Glutaredoxin"/>
    <property type="match status" value="2"/>
</dbReference>
<dbReference type="InterPro" id="IPR036249">
    <property type="entry name" value="Thioredoxin-like_sf"/>
</dbReference>
<feature type="domain" description="Thioredoxin" evidence="1">
    <location>
        <begin position="28"/>
        <end position="184"/>
    </location>
</feature>
<dbReference type="InterPro" id="IPR012336">
    <property type="entry name" value="Thioredoxin-like_fold"/>
</dbReference>
<dbReference type="EMBL" id="NRRV01000013">
    <property type="protein sequence ID" value="MBK1630558.1"/>
    <property type="molecule type" value="Genomic_DNA"/>
</dbReference>